<dbReference type="EC" id="2.1.1.297" evidence="5"/>
<dbReference type="SUPFAM" id="SSF53335">
    <property type="entry name" value="S-adenosyl-L-methionine-dependent methyltransferases"/>
    <property type="match status" value="1"/>
</dbReference>
<evidence type="ECO:0000259" key="6">
    <source>
        <dbReference type="Pfam" id="PF05175"/>
    </source>
</evidence>
<evidence type="ECO:0000313" key="8">
    <source>
        <dbReference type="EMBL" id="ASP37190.1"/>
    </source>
</evidence>
<dbReference type="PROSITE" id="PS00092">
    <property type="entry name" value="N6_MTASE"/>
    <property type="match status" value="1"/>
</dbReference>
<evidence type="ECO:0000256" key="4">
    <source>
        <dbReference type="ARBA" id="ARBA00048391"/>
    </source>
</evidence>
<dbReference type="EMBL" id="CP022530">
    <property type="protein sequence ID" value="ASP37190.1"/>
    <property type="molecule type" value="Genomic_DNA"/>
</dbReference>
<evidence type="ECO:0000259" key="7">
    <source>
        <dbReference type="Pfam" id="PF17827"/>
    </source>
</evidence>
<name>A0A222FEK8_9GAMM</name>
<keyword evidence="9" id="KW-1185">Reference proteome</keyword>
<dbReference type="FunFam" id="3.40.50.150:FF:000053">
    <property type="entry name" value="Release factor glutamine methyltransferase"/>
    <property type="match status" value="1"/>
</dbReference>
<evidence type="ECO:0000313" key="9">
    <source>
        <dbReference type="Proteomes" id="UP000202440"/>
    </source>
</evidence>
<feature type="binding site" evidence="5">
    <location>
        <begin position="117"/>
        <end position="121"/>
    </location>
    <ligand>
        <name>S-adenosyl-L-methionine</name>
        <dbReference type="ChEBI" id="CHEBI:59789"/>
    </ligand>
</feature>
<comment type="catalytic activity">
    <reaction evidence="4 5">
        <text>L-glutaminyl-[peptide chain release factor] + S-adenosyl-L-methionine = N(5)-methyl-L-glutaminyl-[peptide chain release factor] + S-adenosyl-L-homocysteine + H(+)</text>
        <dbReference type="Rhea" id="RHEA:42896"/>
        <dbReference type="Rhea" id="RHEA-COMP:10271"/>
        <dbReference type="Rhea" id="RHEA-COMP:10272"/>
        <dbReference type="ChEBI" id="CHEBI:15378"/>
        <dbReference type="ChEBI" id="CHEBI:30011"/>
        <dbReference type="ChEBI" id="CHEBI:57856"/>
        <dbReference type="ChEBI" id="CHEBI:59789"/>
        <dbReference type="ChEBI" id="CHEBI:61891"/>
        <dbReference type="EC" id="2.1.1.297"/>
    </reaction>
</comment>
<dbReference type="NCBIfam" id="TIGR00536">
    <property type="entry name" value="hemK_fam"/>
    <property type="match status" value="1"/>
</dbReference>
<dbReference type="Pfam" id="PF17827">
    <property type="entry name" value="PrmC_N"/>
    <property type="match status" value="1"/>
</dbReference>
<comment type="similarity">
    <text evidence="5">Belongs to the protein N5-glutamine methyltransferase family. PrmC subfamily.</text>
</comment>
<dbReference type="PANTHER" id="PTHR18895">
    <property type="entry name" value="HEMK METHYLTRANSFERASE"/>
    <property type="match status" value="1"/>
</dbReference>
<dbReference type="InterPro" id="IPR002052">
    <property type="entry name" value="DNA_methylase_N6_adenine_CS"/>
</dbReference>
<feature type="binding site" evidence="5">
    <location>
        <position position="181"/>
    </location>
    <ligand>
        <name>S-adenosyl-L-methionine</name>
        <dbReference type="ChEBI" id="CHEBI:59789"/>
    </ligand>
</feature>
<dbReference type="GO" id="GO:0003676">
    <property type="term" value="F:nucleic acid binding"/>
    <property type="evidence" value="ECO:0007669"/>
    <property type="project" value="InterPro"/>
</dbReference>
<proteinExistence type="inferred from homology"/>
<dbReference type="InterPro" id="IPR029063">
    <property type="entry name" value="SAM-dependent_MTases_sf"/>
</dbReference>
<dbReference type="GO" id="GO:0032259">
    <property type="term" value="P:methylation"/>
    <property type="evidence" value="ECO:0007669"/>
    <property type="project" value="UniProtKB-KW"/>
</dbReference>
<dbReference type="HAMAP" id="MF_02126">
    <property type="entry name" value="RF_methyltr_PrmC"/>
    <property type="match status" value="1"/>
</dbReference>
<organism evidence="8 9">
    <name type="scientific">Bacterioplanes sanyensis</name>
    <dbReference type="NCBI Taxonomy" id="1249553"/>
    <lineage>
        <taxon>Bacteria</taxon>
        <taxon>Pseudomonadati</taxon>
        <taxon>Pseudomonadota</taxon>
        <taxon>Gammaproteobacteria</taxon>
        <taxon>Oceanospirillales</taxon>
        <taxon>Oceanospirillaceae</taxon>
        <taxon>Bacterioplanes</taxon>
    </lineage>
</organism>
<dbReference type="RefSeq" id="WP_094058408.1">
    <property type="nucleotide sequence ID" value="NZ_CP022530.1"/>
</dbReference>
<dbReference type="CDD" id="cd02440">
    <property type="entry name" value="AdoMet_MTases"/>
    <property type="match status" value="1"/>
</dbReference>
<dbReference type="OrthoDB" id="9800643at2"/>
<protein>
    <recommendedName>
        <fullName evidence="5">Release factor glutamine methyltransferase</fullName>
        <shortName evidence="5">RF MTase</shortName>
        <ecNumber evidence="5">2.1.1.297</ecNumber>
    </recommendedName>
    <alternativeName>
        <fullName evidence="5">N5-glutamine methyltransferase PrmC</fullName>
    </alternativeName>
    <alternativeName>
        <fullName evidence="5">Protein-(glutamine-N5) MTase PrmC</fullName>
    </alternativeName>
    <alternativeName>
        <fullName evidence="5">Protein-glutamine N-methyltransferase PrmC</fullName>
    </alternativeName>
</protein>
<dbReference type="InterPro" id="IPR040758">
    <property type="entry name" value="PrmC_N"/>
</dbReference>
<dbReference type="InterPro" id="IPR019874">
    <property type="entry name" value="RF_methyltr_PrmC"/>
</dbReference>
<dbReference type="AlphaFoldDB" id="A0A222FEK8"/>
<dbReference type="Proteomes" id="UP000202440">
    <property type="component" value="Chromosome"/>
</dbReference>
<feature type="binding site" evidence="5">
    <location>
        <position position="140"/>
    </location>
    <ligand>
        <name>S-adenosyl-L-methionine</name>
        <dbReference type="ChEBI" id="CHEBI:59789"/>
    </ligand>
</feature>
<evidence type="ECO:0000256" key="2">
    <source>
        <dbReference type="ARBA" id="ARBA00022679"/>
    </source>
</evidence>
<evidence type="ECO:0000256" key="1">
    <source>
        <dbReference type="ARBA" id="ARBA00022603"/>
    </source>
</evidence>
<dbReference type="InterPro" id="IPR007848">
    <property type="entry name" value="Small_mtfrase_dom"/>
</dbReference>
<comment type="function">
    <text evidence="5">Methylates the class 1 translation termination release factors RF1/PrfA and RF2/PrfB on the glutamine residue of the universally conserved GGQ motif.</text>
</comment>
<keyword evidence="3 5" id="KW-0949">S-adenosyl-L-methionine</keyword>
<accession>A0A222FEK8</accession>
<keyword evidence="1 5" id="KW-0489">Methyltransferase</keyword>
<dbReference type="Gene3D" id="3.40.50.150">
    <property type="entry name" value="Vaccinia Virus protein VP39"/>
    <property type="match status" value="1"/>
</dbReference>
<evidence type="ECO:0000256" key="5">
    <source>
        <dbReference type="HAMAP-Rule" id="MF_02126"/>
    </source>
</evidence>
<dbReference type="PANTHER" id="PTHR18895:SF74">
    <property type="entry name" value="MTRF1L RELEASE FACTOR GLUTAMINE METHYLTRANSFERASE"/>
    <property type="match status" value="1"/>
</dbReference>
<dbReference type="FunFam" id="1.10.8.10:FF:000032">
    <property type="entry name" value="Release factor glutamine methyltransferase"/>
    <property type="match status" value="1"/>
</dbReference>
<reference evidence="8 9" key="1">
    <citation type="submission" date="2017-07" db="EMBL/GenBank/DDBJ databases">
        <title>Annotated genome sequence of Bacterioplanes sanyensis isolated from Red Sea.</title>
        <authorList>
            <person name="Rehman Z.U."/>
        </authorList>
    </citation>
    <scope>NUCLEOTIDE SEQUENCE [LARGE SCALE GENOMIC DNA]</scope>
    <source>
        <strain evidence="8 9">NV9</strain>
    </source>
</reference>
<gene>
    <name evidence="5 8" type="primary">prmC</name>
    <name evidence="8" type="ORF">CHH28_00150</name>
</gene>
<feature type="binding site" evidence="5">
    <location>
        <position position="167"/>
    </location>
    <ligand>
        <name>S-adenosyl-L-methionine</name>
        <dbReference type="ChEBI" id="CHEBI:59789"/>
    </ligand>
</feature>
<dbReference type="GO" id="GO:0102559">
    <property type="term" value="F:peptide chain release factor N(5)-glutamine methyltransferase activity"/>
    <property type="evidence" value="ECO:0007669"/>
    <property type="project" value="UniProtKB-EC"/>
</dbReference>
<dbReference type="InterPro" id="IPR004556">
    <property type="entry name" value="HemK-like"/>
</dbReference>
<feature type="binding site" evidence="5">
    <location>
        <begin position="181"/>
        <end position="184"/>
    </location>
    <ligand>
        <name>substrate</name>
    </ligand>
</feature>
<dbReference type="InterPro" id="IPR050320">
    <property type="entry name" value="N5-glutamine_MTase"/>
</dbReference>
<evidence type="ECO:0000256" key="3">
    <source>
        <dbReference type="ARBA" id="ARBA00022691"/>
    </source>
</evidence>
<keyword evidence="2 5" id="KW-0808">Transferase</keyword>
<feature type="domain" description="Methyltransferase small" evidence="6">
    <location>
        <begin position="108"/>
        <end position="189"/>
    </location>
</feature>
<dbReference type="NCBIfam" id="TIGR03534">
    <property type="entry name" value="RF_mod_PrmC"/>
    <property type="match status" value="1"/>
</dbReference>
<feature type="domain" description="Release factor glutamine methyltransferase N-terminal" evidence="7">
    <location>
        <begin position="5"/>
        <end position="73"/>
    </location>
</feature>
<sequence>MQIEQWLRWASAQLEASDSARLDAELLLAHVLDKDRTWLYTWSDRTLSSSQQDSASELLDQRMQGIPVAHLLGQREFWSLPLAVNASTLIPRGDTETLVEWVLDLALPANARVLDLGTGTGAIALALASEKPGWHIEAVDAQADAVALATSNAERLNLPVKVYRSDWFTAVEGRFDVIVSNPPYIDADDEHLQQDDVRFEPRSALVAANNGLADLNHIQRAAPAYLNDHGWLLLEHGWQQAPAVSRALTQQGFQQVTTRRDLGGQARITGGQWSVNAANRTDEQRYSANTEPRSRHE</sequence>
<dbReference type="Pfam" id="PF05175">
    <property type="entry name" value="MTS"/>
    <property type="match status" value="1"/>
</dbReference>
<dbReference type="Gene3D" id="1.10.8.10">
    <property type="entry name" value="DNA helicase RuvA subunit, C-terminal domain"/>
    <property type="match status" value="1"/>
</dbReference>
<dbReference type="KEGG" id="bsan:CHH28_00150"/>